<dbReference type="STRING" id="5353.A0A1Q3ELW7"/>
<feature type="transmembrane region" description="Helical" evidence="9">
    <location>
        <begin position="151"/>
        <end position="175"/>
    </location>
</feature>
<keyword evidence="6" id="KW-0406">Ion transport</keyword>
<keyword evidence="11" id="KW-1185">Reference proteome</keyword>
<keyword evidence="4 9" id="KW-0812">Transmembrane</keyword>
<evidence type="ECO:0000313" key="10">
    <source>
        <dbReference type="EMBL" id="GAW08207.1"/>
    </source>
</evidence>
<dbReference type="Proteomes" id="UP000188533">
    <property type="component" value="Unassembled WGS sequence"/>
</dbReference>
<sequence>MSSSNAESRKSDSSLNKTASVEPVEVGPVSYNGEEYVQSSGVTRMEAIHRSASGQSGRFTLWAVSVSVVVCAWAYSLDQSTTSNYDALATSSFSEHSSGLASLNIATGIISSVCQPFIAKISDIFSRPYTYILVLAFYVVGYIIIATSSTISAYVVGAVFVSVGSSGLSLLNNIIVADLTTLEWRGFVNSLLSAPFIINTWYAGKIVNALSTGEKWRWGYGMFAIIMPVALCPAIFTLIYLDRKAHREGIINLSSSGAVRRLALAEGRYKEQARWTVRTKQILSEIDAFGLILLGFGWSLLLLPFSLKTYAEGGWHNPSLQAMMVVGGVLLIVYVFYEIYVASVPSTPKRILKNKTFIMAVIIDFVYLMAGEFRDLYFSSYIYIVKDWSVTNWTYYNNTLTISLCVFGIFAGLFQRWTHRYKTSQIVGLCVKIIGIGILLNGTRATDNTAALILAQIIVGAGGAFSVVGSRVASQASVPHQDVALIISLLSLWSNIGGSIGAAIAAVIWSAKMPMYLREYLPANTTDTQIETFFGNIKTIRAYSFDSPTRQGAIMAYQKTLWYLIVPALGTSFIPLIAACFQTDYFLGRQQNAVMNIGPDGSHLDDSEEEETIMVKPTTLKGKFLKFWAGK</sequence>
<dbReference type="PANTHER" id="PTHR23501:SF58">
    <property type="entry name" value="LOW AFFINITY HEME TRANSPORTER STR3"/>
    <property type="match status" value="1"/>
</dbReference>
<feature type="region of interest" description="Disordered" evidence="8">
    <location>
        <begin position="1"/>
        <end position="21"/>
    </location>
</feature>
<feature type="transmembrane region" description="Helical" evidence="9">
    <location>
        <begin position="129"/>
        <end position="145"/>
    </location>
</feature>
<proteinExistence type="inferred from homology"/>
<comment type="similarity">
    <text evidence="2">Belongs to the major facilitator superfamily.</text>
</comment>
<keyword evidence="7 9" id="KW-0472">Membrane</keyword>
<dbReference type="PANTHER" id="PTHR23501">
    <property type="entry name" value="MAJOR FACILITATOR SUPERFAMILY"/>
    <property type="match status" value="1"/>
</dbReference>
<dbReference type="InterPro" id="IPR011701">
    <property type="entry name" value="MFS"/>
</dbReference>
<evidence type="ECO:0000256" key="9">
    <source>
        <dbReference type="SAM" id="Phobius"/>
    </source>
</evidence>
<evidence type="ECO:0000256" key="7">
    <source>
        <dbReference type="ARBA" id="ARBA00023136"/>
    </source>
</evidence>
<dbReference type="FunFam" id="1.20.1250.20:FF:000197">
    <property type="entry name" value="Siderophore iron transporter 1"/>
    <property type="match status" value="1"/>
</dbReference>
<evidence type="ECO:0000256" key="3">
    <source>
        <dbReference type="ARBA" id="ARBA00022448"/>
    </source>
</evidence>
<feature type="transmembrane region" description="Helical" evidence="9">
    <location>
        <begin position="288"/>
        <end position="307"/>
    </location>
</feature>
<gene>
    <name evidence="10" type="ORF">LENED_010254</name>
</gene>
<dbReference type="InterPro" id="IPR036259">
    <property type="entry name" value="MFS_trans_sf"/>
</dbReference>
<comment type="caution">
    <text evidence="10">The sequence shown here is derived from an EMBL/GenBank/DDBJ whole genome shotgun (WGS) entry which is preliminary data.</text>
</comment>
<reference evidence="10 11" key="2">
    <citation type="submission" date="2017-02" db="EMBL/GenBank/DDBJ databases">
        <title>A genome survey and senescence transcriptome analysis in Lentinula edodes.</title>
        <authorList>
            <person name="Sakamoto Y."/>
            <person name="Nakade K."/>
            <person name="Sato S."/>
            <person name="Yoshida Y."/>
            <person name="Miyazaki K."/>
            <person name="Natsume S."/>
            <person name="Konno N."/>
        </authorList>
    </citation>
    <scope>NUCLEOTIDE SEQUENCE [LARGE SCALE GENOMIC DNA]</scope>
    <source>
        <strain evidence="10 11">NBRC 111202</strain>
    </source>
</reference>
<evidence type="ECO:0000256" key="6">
    <source>
        <dbReference type="ARBA" id="ARBA00023065"/>
    </source>
</evidence>
<accession>A0A1Q3ELW7</accession>
<dbReference type="GO" id="GO:0005886">
    <property type="term" value="C:plasma membrane"/>
    <property type="evidence" value="ECO:0007669"/>
    <property type="project" value="TreeGrafter"/>
</dbReference>
<feature type="transmembrane region" description="Helical" evidence="9">
    <location>
        <begin position="561"/>
        <end position="581"/>
    </location>
</feature>
<feature type="transmembrane region" description="Helical" evidence="9">
    <location>
        <begin position="59"/>
        <end position="77"/>
    </location>
</feature>
<keyword evidence="5 9" id="KW-1133">Transmembrane helix</keyword>
<feature type="transmembrane region" description="Helical" evidence="9">
    <location>
        <begin position="449"/>
        <end position="473"/>
    </location>
</feature>
<dbReference type="SUPFAM" id="SSF103473">
    <property type="entry name" value="MFS general substrate transporter"/>
    <property type="match status" value="1"/>
</dbReference>
<feature type="transmembrane region" description="Helical" evidence="9">
    <location>
        <begin position="357"/>
        <end position="373"/>
    </location>
</feature>
<keyword evidence="3" id="KW-0813">Transport</keyword>
<feature type="transmembrane region" description="Helical" evidence="9">
    <location>
        <begin position="393"/>
        <end position="414"/>
    </location>
</feature>
<dbReference type="GO" id="GO:0022857">
    <property type="term" value="F:transmembrane transporter activity"/>
    <property type="evidence" value="ECO:0007669"/>
    <property type="project" value="InterPro"/>
</dbReference>
<dbReference type="GO" id="GO:0006811">
    <property type="term" value="P:monoatomic ion transport"/>
    <property type="evidence" value="ECO:0007669"/>
    <property type="project" value="UniProtKB-KW"/>
</dbReference>
<name>A0A1Q3ELW7_LENED</name>
<evidence type="ECO:0000256" key="4">
    <source>
        <dbReference type="ARBA" id="ARBA00022692"/>
    </source>
</evidence>
<evidence type="ECO:0000313" key="11">
    <source>
        <dbReference type="Proteomes" id="UP000188533"/>
    </source>
</evidence>
<feature type="transmembrane region" description="Helical" evidence="9">
    <location>
        <begin position="97"/>
        <end position="117"/>
    </location>
</feature>
<comment type="subcellular location">
    <subcellularLocation>
        <location evidence="1">Membrane</location>
        <topology evidence="1">Multi-pass membrane protein</topology>
    </subcellularLocation>
</comment>
<dbReference type="Gene3D" id="1.20.1250.20">
    <property type="entry name" value="MFS general substrate transporter like domains"/>
    <property type="match status" value="2"/>
</dbReference>
<organism evidence="10 11">
    <name type="scientific">Lentinula edodes</name>
    <name type="common">Shiitake mushroom</name>
    <name type="synonym">Lentinus edodes</name>
    <dbReference type="NCBI Taxonomy" id="5353"/>
    <lineage>
        <taxon>Eukaryota</taxon>
        <taxon>Fungi</taxon>
        <taxon>Dikarya</taxon>
        <taxon>Basidiomycota</taxon>
        <taxon>Agaricomycotina</taxon>
        <taxon>Agaricomycetes</taxon>
        <taxon>Agaricomycetidae</taxon>
        <taxon>Agaricales</taxon>
        <taxon>Marasmiineae</taxon>
        <taxon>Omphalotaceae</taxon>
        <taxon>Lentinula</taxon>
    </lineage>
</organism>
<protein>
    <submittedName>
        <fullName evidence="10">Siderophore iron</fullName>
    </submittedName>
</protein>
<feature type="transmembrane region" description="Helical" evidence="9">
    <location>
        <begin position="485"/>
        <end position="511"/>
    </location>
</feature>
<reference evidence="10 11" key="1">
    <citation type="submission" date="2016-08" db="EMBL/GenBank/DDBJ databases">
        <authorList>
            <consortium name="Lentinula edodes genome sequencing consortium"/>
            <person name="Sakamoto Y."/>
            <person name="Nakade K."/>
            <person name="Sato S."/>
            <person name="Yoshida Y."/>
            <person name="Miyazaki K."/>
            <person name="Natsume S."/>
            <person name="Konno N."/>
        </authorList>
    </citation>
    <scope>NUCLEOTIDE SEQUENCE [LARGE SCALE GENOMIC DNA]</scope>
    <source>
        <strain evidence="10 11">NBRC 111202</strain>
    </source>
</reference>
<feature type="transmembrane region" description="Helical" evidence="9">
    <location>
        <begin position="216"/>
        <end position="241"/>
    </location>
</feature>
<evidence type="ECO:0000256" key="1">
    <source>
        <dbReference type="ARBA" id="ARBA00004141"/>
    </source>
</evidence>
<feature type="transmembrane region" description="Helical" evidence="9">
    <location>
        <begin position="319"/>
        <end position="337"/>
    </location>
</feature>
<dbReference type="EMBL" id="BDGU01000600">
    <property type="protein sequence ID" value="GAW08207.1"/>
    <property type="molecule type" value="Genomic_DNA"/>
</dbReference>
<evidence type="ECO:0000256" key="2">
    <source>
        <dbReference type="ARBA" id="ARBA00008335"/>
    </source>
</evidence>
<evidence type="ECO:0000256" key="8">
    <source>
        <dbReference type="SAM" id="MobiDB-lite"/>
    </source>
</evidence>
<dbReference type="Pfam" id="PF07690">
    <property type="entry name" value="MFS_1"/>
    <property type="match status" value="1"/>
</dbReference>
<dbReference type="AlphaFoldDB" id="A0A1Q3ELW7"/>
<feature type="transmembrane region" description="Helical" evidence="9">
    <location>
        <begin position="187"/>
        <end position="204"/>
    </location>
</feature>
<evidence type="ECO:0000256" key="5">
    <source>
        <dbReference type="ARBA" id="ARBA00022989"/>
    </source>
</evidence>